<keyword evidence="3" id="KW-1185">Reference proteome</keyword>
<protein>
    <submittedName>
        <fullName evidence="2">Uncharacterized protein</fullName>
    </submittedName>
</protein>
<feature type="signal peptide" evidence="1">
    <location>
        <begin position="1"/>
        <end position="25"/>
    </location>
</feature>
<comment type="caution">
    <text evidence="2">The sequence shown here is derived from an EMBL/GenBank/DDBJ whole genome shotgun (WGS) entry which is preliminary data.</text>
</comment>
<evidence type="ECO:0000256" key="1">
    <source>
        <dbReference type="SAM" id="SignalP"/>
    </source>
</evidence>
<reference evidence="2 3" key="1">
    <citation type="submission" date="2018-05" db="EMBL/GenBank/DDBJ databases">
        <title>Genomic Encyclopedia of Type Strains, Phase IV (KMG-IV): sequencing the most valuable type-strain genomes for metagenomic binning, comparative biology and taxonomic classification.</title>
        <authorList>
            <person name="Goeker M."/>
        </authorList>
    </citation>
    <scope>NUCLEOTIDE SEQUENCE [LARGE SCALE GENOMIC DNA]</scope>
    <source>
        <strain evidence="2 3">DSM 19792</strain>
    </source>
</reference>
<proteinExistence type="predicted"/>
<name>A0A318J7U8_9BURK</name>
<dbReference type="AlphaFoldDB" id="A0A318J7U8"/>
<evidence type="ECO:0000313" key="2">
    <source>
        <dbReference type="EMBL" id="PXX44145.1"/>
    </source>
</evidence>
<accession>A0A318J7U8</accession>
<keyword evidence="1" id="KW-0732">Signal</keyword>
<dbReference type="EMBL" id="QJKB01000003">
    <property type="protein sequence ID" value="PXX44145.1"/>
    <property type="molecule type" value="Genomic_DNA"/>
</dbReference>
<gene>
    <name evidence="2" type="ORF">DFR42_103414</name>
</gene>
<sequence>MRSTALITKILLTALLAFLSQSVFAKANFRTFNVVLLQPEAVLTKRVPDVGTLASYIKELEQALAASIEPVPRMEVAGGFVVVGIKPGSKSAVWLDFKSGISPRTQSILKNAVTTVKAPDYKGLVLFALKIGINGGSQPIELSPSPPEWKIAAEKLGRTVEVETLVESMWAD</sequence>
<dbReference type="Proteomes" id="UP000247792">
    <property type="component" value="Unassembled WGS sequence"/>
</dbReference>
<feature type="chain" id="PRO_5016367907" evidence="1">
    <location>
        <begin position="26"/>
        <end position="172"/>
    </location>
</feature>
<evidence type="ECO:0000313" key="3">
    <source>
        <dbReference type="Proteomes" id="UP000247792"/>
    </source>
</evidence>
<organism evidence="2 3">
    <name type="scientific">Undibacterium pigrum</name>
    <dbReference type="NCBI Taxonomy" id="401470"/>
    <lineage>
        <taxon>Bacteria</taxon>
        <taxon>Pseudomonadati</taxon>
        <taxon>Pseudomonadota</taxon>
        <taxon>Betaproteobacteria</taxon>
        <taxon>Burkholderiales</taxon>
        <taxon>Oxalobacteraceae</taxon>
        <taxon>Undibacterium</taxon>
    </lineage>
</organism>